<dbReference type="Gene3D" id="3.30.530.20">
    <property type="match status" value="1"/>
</dbReference>
<evidence type="ECO:0000313" key="6">
    <source>
        <dbReference type="Ensembl" id="ENSGEVP00005014356.1"/>
    </source>
</evidence>
<dbReference type="GeneTree" id="ENSGT00950000183061"/>
<feature type="compositionally biased region" description="Basic and acidic residues" evidence="3">
    <location>
        <begin position="427"/>
        <end position="448"/>
    </location>
</feature>
<proteinExistence type="predicted"/>
<dbReference type="OrthoDB" id="10003330at2759"/>
<dbReference type="InterPro" id="IPR008936">
    <property type="entry name" value="Rho_GTPase_activation_prot"/>
</dbReference>
<dbReference type="CDD" id="cd04375">
    <property type="entry name" value="RhoGAP_DLC1"/>
    <property type="match status" value="1"/>
</dbReference>
<dbReference type="SMART" id="SM00234">
    <property type="entry name" value="START"/>
    <property type="match status" value="1"/>
</dbReference>
<evidence type="ECO:0000256" key="1">
    <source>
        <dbReference type="ARBA" id="ARBA00022468"/>
    </source>
</evidence>
<dbReference type="PANTHER" id="PTHR12659">
    <property type="entry name" value="RHO-TYPE GTPASE ACTIVATING PROTEIN"/>
    <property type="match status" value="1"/>
</dbReference>
<dbReference type="Pfam" id="PF01852">
    <property type="entry name" value="START"/>
    <property type="match status" value="1"/>
</dbReference>
<reference evidence="6" key="2">
    <citation type="submission" date="2025-08" db="UniProtKB">
        <authorList>
            <consortium name="Ensembl"/>
        </authorList>
    </citation>
    <scope>IDENTIFICATION</scope>
</reference>
<dbReference type="InterPro" id="IPR013761">
    <property type="entry name" value="SAM/pointed_sf"/>
</dbReference>
<keyword evidence="1" id="KW-0343">GTPase activation</keyword>
<keyword evidence="7" id="KW-1185">Reference proteome</keyword>
<protein>
    <submittedName>
        <fullName evidence="6">StAR related lipid transfer domain containing 8</fullName>
    </submittedName>
</protein>
<name>A0A8C4WFA1_9SAUR</name>
<dbReference type="Ensembl" id="ENSGEVT00005015052.1">
    <property type="protein sequence ID" value="ENSGEVP00005014356.1"/>
    <property type="gene ID" value="ENSGEVG00005010217.1"/>
</dbReference>
<dbReference type="Gene3D" id="1.10.555.10">
    <property type="entry name" value="Rho GTPase activation protein"/>
    <property type="match status" value="1"/>
</dbReference>
<dbReference type="Gene3D" id="1.10.287.2070">
    <property type="match status" value="1"/>
</dbReference>
<reference evidence="6" key="3">
    <citation type="submission" date="2025-09" db="UniProtKB">
        <authorList>
            <consortium name="Ensembl"/>
        </authorList>
    </citation>
    <scope>IDENTIFICATION</scope>
</reference>
<dbReference type="GO" id="GO:0008289">
    <property type="term" value="F:lipid binding"/>
    <property type="evidence" value="ECO:0007669"/>
    <property type="project" value="InterPro"/>
</dbReference>
<dbReference type="CDD" id="cd09538">
    <property type="entry name" value="SAM_DLC1_2-like"/>
    <property type="match status" value="1"/>
</dbReference>
<dbReference type="SMART" id="SM00324">
    <property type="entry name" value="RhoGAP"/>
    <property type="match status" value="1"/>
</dbReference>
<evidence type="ECO:0000259" key="4">
    <source>
        <dbReference type="PROSITE" id="PS50238"/>
    </source>
</evidence>
<dbReference type="GO" id="GO:0030036">
    <property type="term" value="P:actin cytoskeleton organization"/>
    <property type="evidence" value="ECO:0007669"/>
    <property type="project" value="TreeGrafter"/>
</dbReference>
<dbReference type="Pfam" id="PF00620">
    <property type="entry name" value="RhoGAP"/>
    <property type="match status" value="1"/>
</dbReference>
<accession>A0A8C4WFA1</accession>
<feature type="domain" description="START" evidence="5">
    <location>
        <begin position="1067"/>
        <end position="1250"/>
    </location>
</feature>
<dbReference type="GO" id="GO:0007165">
    <property type="term" value="P:signal transduction"/>
    <property type="evidence" value="ECO:0007669"/>
    <property type="project" value="InterPro"/>
</dbReference>
<reference evidence="6" key="1">
    <citation type="submission" date="2019-06" db="EMBL/GenBank/DDBJ databases">
        <title>G10K-VGP Goodes thornscrub tortoise genome, primary haplotype.</title>
        <authorList>
            <person name="Murphy B."/>
            <person name="Edwards T."/>
            <person name="Rhie A."/>
            <person name="Koren S."/>
            <person name="Phillippy A."/>
            <person name="Fedrigo O."/>
            <person name="Haase B."/>
            <person name="Mountcastle J."/>
            <person name="Lewin H."/>
            <person name="Damas J."/>
            <person name="Howe K."/>
            <person name="Formenti G."/>
            <person name="Myers G."/>
            <person name="Durbin R."/>
            <person name="Jarvis E.D."/>
        </authorList>
    </citation>
    <scope>NUCLEOTIDE SEQUENCE [LARGE SCALE GENOMIC DNA]</scope>
</reference>
<feature type="domain" description="Rho-GAP" evidence="4">
    <location>
        <begin position="834"/>
        <end position="1035"/>
    </location>
</feature>
<dbReference type="FunFam" id="3.30.530.20:FF:000009">
    <property type="entry name" value="StAR related lipid transfer domain containing 13"/>
    <property type="match status" value="1"/>
</dbReference>
<feature type="region of interest" description="Disordered" evidence="3">
    <location>
        <begin position="675"/>
        <end position="702"/>
    </location>
</feature>
<evidence type="ECO:0000256" key="2">
    <source>
        <dbReference type="ARBA" id="ARBA00022553"/>
    </source>
</evidence>
<dbReference type="SUPFAM" id="SSF48350">
    <property type="entry name" value="GTPase activation domain, GAP"/>
    <property type="match status" value="1"/>
</dbReference>
<dbReference type="PANTHER" id="PTHR12659:SF3">
    <property type="entry name" value="STAR-RELATED LIPID TRANSFER PROTEIN 8"/>
    <property type="match status" value="1"/>
</dbReference>
<dbReference type="InterPro" id="IPR000198">
    <property type="entry name" value="RhoGAP_dom"/>
</dbReference>
<dbReference type="FunFam" id="1.10.555.10:FF:000007">
    <property type="entry name" value="rho GTPase-activating protein 7 isoform X2"/>
    <property type="match status" value="1"/>
</dbReference>
<dbReference type="SUPFAM" id="SSF55961">
    <property type="entry name" value="Bet v1-like"/>
    <property type="match status" value="1"/>
</dbReference>
<feature type="compositionally biased region" description="Polar residues" evidence="3">
    <location>
        <begin position="384"/>
        <end position="409"/>
    </location>
</feature>
<dbReference type="Proteomes" id="UP000694390">
    <property type="component" value="Chromosome 9"/>
</dbReference>
<dbReference type="GO" id="GO:0016020">
    <property type="term" value="C:membrane"/>
    <property type="evidence" value="ECO:0007669"/>
    <property type="project" value="UniProtKB-SubCell"/>
</dbReference>
<feature type="compositionally biased region" description="Basic residues" evidence="3">
    <location>
        <begin position="416"/>
        <end position="426"/>
    </location>
</feature>
<dbReference type="SUPFAM" id="SSF47769">
    <property type="entry name" value="SAM/Pointed domain"/>
    <property type="match status" value="1"/>
</dbReference>
<dbReference type="GO" id="GO:0035023">
    <property type="term" value="P:regulation of Rho protein signal transduction"/>
    <property type="evidence" value="ECO:0007669"/>
    <property type="project" value="TreeGrafter"/>
</dbReference>
<feature type="compositionally biased region" description="Acidic residues" evidence="3">
    <location>
        <begin position="676"/>
        <end position="693"/>
    </location>
</feature>
<feature type="compositionally biased region" description="Polar residues" evidence="3">
    <location>
        <begin position="461"/>
        <end position="484"/>
    </location>
</feature>
<feature type="region of interest" description="Disordered" evidence="3">
    <location>
        <begin position="379"/>
        <end position="484"/>
    </location>
</feature>
<dbReference type="PROSITE" id="PS50848">
    <property type="entry name" value="START"/>
    <property type="match status" value="1"/>
</dbReference>
<organism evidence="6 7">
    <name type="scientific">Gopherus evgoodei</name>
    <name type="common">Goodes thornscrub tortoise</name>
    <dbReference type="NCBI Taxonomy" id="1825980"/>
    <lineage>
        <taxon>Eukaryota</taxon>
        <taxon>Metazoa</taxon>
        <taxon>Chordata</taxon>
        <taxon>Craniata</taxon>
        <taxon>Vertebrata</taxon>
        <taxon>Euteleostomi</taxon>
        <taxon>Archelosauria</taxon>
        <taxon>Testudinata</taxon>
        <taxon>Testudines</taxon>
        <taxon>Cryptodira</taxon>
        <taxon>Durocryptodira</taxon>
        <taxon>Testudinoidea</taxon>
        <taxon>Testudinidae</taxon>
        <taxon>Gopherus</taxon>
    </lineage>
</organism>
<sequence>MDPKNAKLRMKLPFTPGQNDKVPSFDPVVRDEEDLYGIFCTRCNGSSPEVELNYALIADECPPASEELFPEQTIKIKLIRVLKHCPSAIIFTEDCVWCRGSIVIGNGLPSNANIFTFNGSAQLKCRPGSEWERRDDQSWQAEHHRSELKRDQCILACESNGAGKSIRSRIHPDFDEVETGPCCVSQLLHYSSPLYSNPVLTLVPLWGLLWGRGMFCSSMEVEAKKACDWLRAAGFPQYAQLYEDSLFPIDIVSVKKDHSFLDQDSLKSLCRRLMTLNACASMKLEVHFQRKQNEDSEEEDLCAISDRWAFQRDSKRWSRIGSVDFLSHNPEVLNSSMQQTSSRESILMDPSANLEVTSLHSNTGTGSTGGTVGIVATLPDVAPSQDSPNITKSNQSLSDHSETNQSPNQSGSSKDKSKKRRSRSFLKRIESFRRKDKEKSDSKVKDATSGRTVTKPGWDSAKSNGDLTAATTTSPKRGMSSSFHGNKHFLSVGYRTNRMSNLGERKPGSELRRGAVYLEDYETALKNSTSWASGEQHQQHMYKGDYLIHLPGDHKPGTFPKSLSIESLCPLDGSPLAHWKSGNKAVGLSGCGVGGSSSSSMDDTSPRGFACRQRRGSCSSVGSRVSVYDNVPEFGSSEDFFSMDGEVSYKNLDDILQDVWGLQRKVELWSKALSPDLDEGAEGEGEEETDSGEEPTFPSNLNFEEQSMSDVGTSASDFDSTGNSLNEAEEIEMRERRDSGVGASLTRPCRKLRWHSFQNSHRPSLNSASLEINRQSSAQLNLLQKCSLLHLTAIMEKHSVLHKQAWAWTVPKFMKRSKAPNYRDKMVFGVPPIINVQRTGQPLPQSIQQAMRYIRSQCLDQIGIFRKSGVKSRIQVLRHMNEASPDNVNYEGQSAYDVADLLKQYFRDLPEPIFTSKLTDTFLQIYQFVPKEQRLQAVQAAIILMPDENREVLQTLLYFLSDIASAEENQMTSGNLAVCLAPSIFHLNVSKKESTSPRMIQKRGTMGKPDQKDLNENMAATQGLSHMITDCKKLFQIPHDMMLQLGNSYMAADAHPPLLAELMSHSLQGEVKDFQAYLEDNVQNLLKESSEKFKGWLSTTGPQNTELSCKKVGDGHPLCLWKVCTEMEAPPYTVLQRVLRERHLWDEDLLQGEVIQRLDESMEVYHYVTDSMAPHPRRDFIVLRKWRMDLPRGACLLVSMSLEHEKLQVEGAVRALVLTSQYLIEPCGMGRSKVTHICRADLRGRSPEWYSKAFGQLCAMELARMRDSFPVLNPGGPETKI</sequence>
<evidence type="ECO:0000313" key="7">
    <source>
        <dbReference type="Proteomes" id="UP000694390"/>
    </source>
</evidence>
<evidence type="ECO:0000259" key="5">
    <source>
        <dbReference type="PROSITE" id="PS50848"/>
    </source>
</evidence>
<keyword evidence="2" id="KW-0597">Phosphoprotein</keyword>
<dbReference type="GO" id="GO:0005096">
    <property type="term" value="F:GTPase activator activity"/>
    <property type="evidence" value="ECO:0007669"/>
    <property type="project" value="UniProtKB-KW"/>
</dbReference>
<gene>
    <name evidence="6" type="primary">STARD8</name>
</gene>
<dbReference type="InterPro" id="IPR023393">
    <property type="entry name" value="START-like_dom_sf"/>
</dbReference>
<evidence type="ECO:0000256" key="3">
    <source>
        <dbReference type="SAM" id="MobiDB-lite"/>
    </source>
</evidence>
<dbReference type="InterPro" id="IPR002913">
    <property type="entry name" value="START_lipid-bd_dom"/>
</dbReference>
<dbReference type="PROSITE" id="PS50238">
    <property type="entry name" value="RHOGAP"/>
    <property type="match status" value="1"/>
</dbReference>